<reference evidence="2" key="1">
    <citation type="submission" date="2021-07" db="EMBL/GenBank/DDBJ databases">
        <authorList>
            <person name="Catto M.A."/>
            <person name="Jacobson A."/>
            <person name="Kennedy G."/>
            <person name="Labadie P."/>
            <person name="Hunt B.G."/>
            <person name="Srinivasan R."/>
        </authorList>
    </citation>
    <scope>NUCLEOTIDE SEQUENCE</scope>
    <source>
        <strain evidence="2">PL_HMW_Pooled</strain>
        <tissue evidence="2">Head</tissue>
    </source>
</reference>
<evidence type="ECO:0008006" key="4">
    <source>
        <dbReference type="Google" id="ProtNLM"/>
    </source>
</evidence>
<keyword evidence="3" id="KW-1185">Reference proteome</keyword>
<comment type="caution">
    <text evidence="2">The sequence shown here is derived from an EMBL/GenBank/DDBJ whole genome shotgun (WGS) entry which is preliminary data.</text>
</comment>
<evidence type="ECO:0000313" key="3">
    <source>
        <dbReference type="Proteomes" id="UP001219518"/>
    </source>
</evidence>
<evidence type="ECO:0000256" key="1">
    <source>
        <dbReference type="SAM" id="SignalP"/>
    </source>
</evidence>
<accession>A0AAE1LQ13</accession>
<feature type="chain" id="PRO_5042106432" description="Circadian clock-controlled protein-like" evidence="1">
    <location>
        <begin position="19"/>
        <end position="309"/>
    </location>
</feature>
<proteinExistence type="predicted"/>
<name>A0AAE1LQ13_9NEOP</name>
<feature type="signal peptide" evidence="1">
    <location>
        <begin position="1"/>
        <end position="18"/>
    </location>
</feature>
<organism evidence="2 3">
    <name type="scientific">Frankliniella fusca</name>
    <dbReference type="NCBI Taxonomy" id="407009"/>
    <lineage>
        <taxon>Eukaryota</taxon>
        <taxon>Metazoa</taxon>
        <taxon>Ecdysozoa</taxon>
        <taxon>Arthropoda</taxon>
        <taxon>Hexapoda</taxon>
        <taxon>Insecta</taxon>
        <taxon>Pterygota</taxon>
        <taxon>Neoptera</taxon>
        <taxon>Paraneoptera</taxon>
        <taxon>Thysanoptera</taxon>
        <taxon>Terebrantia</taxon>
        <taxon>Thripoidea</taxon>
        <taxon>Thripidae</taxon>
        <taxon>Frankliniella</taxon>
    </lineage>
</organism>
<reference evidence="2" key="2">
    <citation type="journal article" date="2023" name="BMC Genomics">
        <title>Pest status, molecular evolution, and epigenetic factors derived from the genome assembly of Frankliniella fusca, a thysanopteran phytovirus vector.</title>
        <authorList>
            <person name="Catto M.A."/>
            <person name="Labadie P.E."/>
            <person name="Jacobson A.L."/>
            <person name="Kennedy G.G."/>
            <person name="Srinivasan R."/>
            <person name="Hunt B.G."/>
        </authorList>
    </citation>
    <scope>NUCLEOTIDE SEQUENCE</scope>
    <source>
        <strain evidence="2">PL_HMW_Pooled</strain>
    </source>
</reference>
<evidence type="ECO:0000313" key="2">
    <source>
        <dbReference type="EMBL" id="KAK3928386.1"/>
    </source>
</evidence>
<feature type="non-terminal residue" evidence="2">
    <location>
        <position position="309"/>
    </location>
</feature>
<dbReference type="AlphaFoldDB" id="A0AAE1LQ13"/>
<protein>
    <recommendedName>
        <fullName evidence="4">Circadian clock-controlled protein-like</fullName>
    </recommendedName>
</protein>
<dbReference type="EMBL" id="JAHWGI010001328">
    <property type="protein sequence ID" value="KAK3928386.1"/>
    <property type="molecule type" value="Genomic_DNA"/>
</dbReference>
<sequence>MFLTSVATLLLAAVGVLALGSGAGAESNDTNQTSGTACALSFSQALALAHKTWDDLLLILGDRVELLAFEDTVMQQFQHASLRRTLRPLHLVEGTEVSGLRAGDLTLIDVNDTEPAVYFNVKLKPLKIRGALRTGDNTHLLRAFLVDMTFRFRTVVDGRALLNSNSTVRHVAATRYGLARAGHVANGDRTETAFGQEVEALLAGAAVTTVWHELQRAASVHINWQRERPRPLQWEPTQNFNEFLLYLFPNFPKLRVSVAFGEAFALAPFLCFTIQLSEPLAKAAGLGLDSATGQLVTLRMVRRTMVKGK</sequence>
<gene>
    <name evidence="2" type="ORF">KUF71_016633</name>
</gene>
<keyword evidence="1" id="KW-0732">Signal</keyword>
<dbReference type="Proteomes" id="UP001219518">
    <property type="component" value="Unassembled WGS sequence"/>
</dbReference>